<reference evidence="2" key="2">
    <citation type="journal article" date="2021" name="World Allergy Organ. J.">
        <title>Chromosome-level assembly of Dermatophagoides farinae genome and transcriptome reveals two novel allergens Der f 37 and Der f 39.</title>
        <authorList>
            <person name="Chen J."/>
            <person name="Cai Z."/>
            <person name="Fan D."/>
            <person name="Hu J."/>
            <person name="Hou Y."/>
            <person name="He Y."/>
            <person name="Zhang Z."/>
            <person name="Zhao Z."/>
            <person name="Gao P."/>
            <person name="Hu W."/>
            <person name="Sun J."/>
            <person name="Li J."/>
            <person name="Ji K."/>
        </authorList>
    </citation>
    <scope>NUCLEOTIDE SEQUENCE</scope>
    <source>
        <strain evidence="2">JKM2019</strain>
    </source>
</reference>
<proteinExistence type="predicted"/>
<dbReference type="InterPro" id="IPR021109">
    <property type="entry name" value="Peptidase_aspartic_dom_sf"/>
</dbReference>
<dbReference type="Proteomes" id="UP000828236">
    <property type="component" value="Unassembled WGS sequence"/>
</dbReference>
<comment type="caution">
    <text evidence="2">The sequence shown here is derived from an EMBL/GenBank/DDBJ whole genome shotgun (WGS) entry which is preliminary data.</text>
</comment>
<reference evidence="2" key="1">
    <citation type="submission" date="2020-06" db="EMBL/GenBank/DDBJ databases">
        <authorList>
            <person name="Ji K."/>
            <person name="Li J."/>
        </authorList>
    </citation>
    <scope>NUCLEOTIDE SEQUENCE</scope>
    <source>
        <strain evidence="2">JKM2019</strain>
        <tissue evidence="2">Whole body</tissue>
    </source>
</reference>
<protein>
    <recommendedName>
        <fullName evidence="3">Peptidase aspartic putative domain-containing protein</fullName>
    </recommendedName>
</protein>
<sequence length="281" mass="31758">MPTSSNANNEASESSSQPTLLIPAGRSLHKTLTTTINGRKIRVVFDDGAGTSFISSKVAHEWNLVASRAEPIFMDTLSNAKPTATGHQMVHIEMPTWGGQHENLGFRLNDKLDQLQFHCIPYRRAKQLRQQGIDFQDEQRPVDMLIGLDNINKIQLPDERRVMHDVIAKRTTMGWVVFGVTNRTNVLLSYDQSLSVEPALDVDIEDEDKEAMENSWKTIVPAIVSSTTNKKKIFSKIAVYPKCESSTKFRCGQETVVEHGKTHDKRKTNRISRIDRRFGPK</sequence>
<dbReference type="Gene3D" id="2.40.70.10">
    <property type="entry name" value="Acid Proteases"/>
    <property type="match status" value="1"/>
</dbReference>
<name>A0A9D4SL03_DERFA</name>
<dbReference type="AlphaFoldDB" id="A0A9D4SL03"/>
<accession>A0A9D4SL03</accession>
<feature type="region of interest" description="Disordered" evidence="1">
    <location>
        <begin position="1"/>
        <end position="21"/>
    </location>
</feature>
<feature type="compositionally biased region" description="Low complexity" evidence="1">
    <location>
        <begin position="1"/>
        <end position="16"/>
    </location>
</feature>
<evidence type="ECO:0008006" key="3">
    <source>
        <dbReference type="Google" id="ProtNLM"/>
    </source>
</evidence>
<organism evidence="2">
    <name type="scientific">Dermatophagoides farinae</name>
    <name type="common">American house dust mite</name>
    <dbReference type="NCBI Taxonomy" id="6954"/>
    <lineage>
        <taxon>Eukaryota</taxon>
        <taxon>Metazoa</taxon>
        <taxon>Ecdysozoa</taxon>
        <taxon>Arthropoda</taxon>
        <taxon>Chelicerata</taxon>
        <taxon>Arachnida</taxon>
        <taxon>Acari</taxon>
        <taxon>Acariformes</taxon>
        <taxon>Sarcoptiformes</taxon>
        <taxon>Astigmata</taxon>
        <taxon>Psoroptidia</taxon>
        <taxon>Analgoidea</taxon>
        <taxon>Pyroglyphidae</taxon>
        <taxon>Dermatophagoidinae</taxon>
        <taxon>Dermatophagoides</taxon>
    </lineage>
</organism>
<dbReference type="EMBL" id="SDOV01000001">
    <property type="protein sequence ID" value="KAH7645652.1"/>
    <property type="molecule type" value="Genomic_DNA"/>
</dbReference>
<evidence type="ECO:0000256" key="1">
    <source>
        <dbReference type="SAM" id="MobiDB-lite"/>
    </source>
</evidence>
<evidence type="ECO:0000313" key="2">
    <source>
        <dbReference type="EMBL" id="KAH7645652.1"/>
    </source>
</evidence>
<gene>
    <name evidence="2" type="ORF">HUG17_1190</name>
</gene>